<evidence type="ECO:0000313" key="2">
    <source>
        <dbReference type="Proteomes" id="UP000320431"/>
    </source>
</evidence>
<dbReference type="EMBL" id="VICD02000262">
    <property type="protein sequence ID" value="KAB8172193.1"/>
    <property type="molecule type" value="Genomic_DNA"/>
</dbReference>
<gene>
    <name evidence="1" type="ORF">FKV24_015235</name>
</gene>
<name>A0A508A6S5_9GAMM</name>
<organism evidence="1 2">
    <name type="scientific">Marilutibacter maris</name>
    <dbReference type="NCBI Taxonomy" id="1605891"/>
    <lineage>
        <taxon>Bacteria</taxon>
        <taxon>Pseudomonadati</taxon>
        <taxon>Pseudomonadota</taxon>
        <taxon>Gammaproteobacteria</taxon>
        <taxon>Lysobacterales</taxon>
        <taxon>Lysobacteraceae</taxon>
        <taxon>Marilutibacter</taxon>
    </lineage>
</organism>
<dbReference type="AlphaFoldDB" id="A0A508A6S5"/>
<accession>A0A508A6S5</accession>
<dbReference type="RefSeq" id="WP_141482993.1">
    <property type="nucleotide sequence ID" value="NZ_VICD02000262.1"/>
</dbReference>
<protein>
    <submittedName>
        <fullName evidence="1">Uncharacterized protein</fullName>
    </submittedName>
</protein>
<reference evidence="1 2" key="1">
    <citation type="submission" date="2019-10" db="EMBL/GenBank/DDBJ databases">
        <title>Lysobacter alkalisoli sp. nov., isolated from saline-alkaline soil.</title>
        <authorList>
            <person name="Sun J.-Q."/>
        </authorList>
    </citation>
    <scope>NUCLEOTIDE SEQUENCE [LARGE SCALE GENOMIC DNA]</scope>
    <source>
        <strain evidence="1 2">KCTC 42381</strain>
    </source>
</reference>
<dbReference type="Proteomes" id="UP000320431">
    <property type="component" value="Unassembled WGS sequence"/>
</dbReference>
<proteinExistence type="predicted"/>
<sequence length="167" mass="19068">MTRAFLVVFVLLVGLSGVVEAHEVFRYIDPAFPQKRIAIDVDRRQFLVADVGEDMEVCEPGSPFICVESETLSFHFPRVLGQGQAEWEAHGRKYRVESVENYELWGRQERLMRIRMDAQGQSTFYLYSEEVGLMGIGFVNPKTRAYVTYLIDGDRGFGSARTMSETP</sequence>
<comment type="caution">
    <text evidence="1">The sequence shown here is derived from an EMBL/GenBank/DDBJ whole genome shotgun (WGS) entry which is preliminary data.</text>
</comment>
<evidence type="ECO:0000313" key="1">
    <source>
        <dbReference type="EMBL" id="KAB8172193.1"/>
    </source>
</evidence>